<protein>
    <submittedName>
        <fullName evidence="3">Phosphotransferase enzyme family</fullName>
    </submittedName>
</protein>
<dbReference type="SUPFAM" id="SSF56112">
    <property type="entry name" value="Protein kinase-like (PK-like)"/>
    <property type="match status" value="1"/>
</dbReference>
<evidence type="ECO:0000313" key="4">
    <source>
        <dbReference type="Proteomes" id="UP000265663"/>
    </source>
</evidence>
<organism evidence="3 4">
    <name type="scientific">Pyrenophora seminiperda CCB06</name>
    <dbReference type="NCBI Taxonomy" id="1302712"/>
    <lineage>
        <taxon>Eukaryota</taxon>
        <taxon>Fungi</taxon>
        <taxon>Dikarya</taxon>
        <taxon>Ascomycota</taxon>
        <taxon>Pezizomycotina</taxon>
        <taxon>Dothideomycetes</taxon>
        <taxon>Pleosporomycetidae</taxon>
        <taxon>Pleosporales</taxon>
        <taxon>Pleosporineae</taxon>
        <taxon>Pleosporaceae</taxon>
        <taxon>Pyrenophora</taxon>
    </lineage>
</organism>
<reference evidence="3 4" key="1">
    <citation type="journal article" date="2014" name="PLoS ONE">
        <title>De novo Genome Assembly of the Fungal Plant Pathogen Pyrenophora semeniperda.</title>
        <authorList>
            <person name="Soliai M.M."/>
            <person name="Meyer S.E."/>
            <person name="Udall J.A."/>
            <person name="Elzinga D.E."/>
            <person name="Hermansen R.A."/>
            <person name="Bodily P.M."/>
            <person name="Hart A.A."/>
            <person name="Coleman C.E."/>
        </authorList>
    </citation>
    <scope>NUCLEOTIDE SEQUENCE [LARGE SCALE GENOMIC DNA]</scope>
    <source>
        <strain evidence="3 4">CCB06</strain>
        <tissue evidence="3">Mycelium</tissue>
    </source>
</reference>
<dbReference type="AlphaFoldDB" id="A0A3M7LX61"/>
<proteinExistence type="predicted"/>
<dbReference type="Pfam" id="PF01636">
    <property type="entry name" value="APH"/>
    <property type="match status" value="1"/>
</dbReference>
<dbReference type="InterPro" id="IPR011009">
    <property type="entry name" value="Kinase-like_dom_sf"/>
</dbReference>
<dbReference type="PANTHER" id="PTHR21310:SF56">
    <property type="entry name" value="AMINOGLYCOSIDE PHOSPHOTRANSFERASE DOMAIN-CONTAINING PROTEIN"/>
    <property type="match status" value="1"/>
</dbReference>
<name>A0A3M7LX61_9PLEO</name>
<evidence type="ECO:0000256" key="1">
    <source>
        <dbReference type="SAM" id="MobiDB-lite"/>
    </source>
</evidence>
<accession>A0A3M7LX61</accession>
<dbReference type="InterPro" id="IPR002575">
    <property type="entry name" value="Aminoglycoside_PTrfase"/>
</dbReference>
<dbReference type="GO" id="GO:0016740">
    <property type="term" value="F:transferase activity"/>
    <property type="evidence" value="ECO:0007669"/>
    <property type="project" value="UniProtKB-KW"/>
</dbReference>
<dbReference type="EMBL" id="KE747809">
    <property type="protein sequence ID" value="RMZ66847.1"/>
    <property type="molecule type" value="Genomic_DNA"/>
</dbReference>
<sequence length="469" mass="52087">MNAVRTPFPVVANRAPAASEPSFPTAPIIDLDAESFEDVSFTADSSESGVNPRYFSDSRIFKSNGDFAPGGVRALRLKLQVLQLISDLFPGAETEREPEINMIGQGSFNVVIGVTLKGPESAHKSGSTIGCRLAKLFTREPLRKFALRLPLDNSGIERDVVTLQVISSHLSIPVPKIIKYDLETANAVGKRFTLQTRLAGEPLHALWAKLNRPQRLSAVQQITKVTEKIACCTSLAAGFISGRNIDCYSSVIHLDQFMVPTESEGSRRPQFPQPTTQPAPKQTPHEFLMDLCRRWLAYEATFGHDHHSRPLWQELMSLIDALAQGGWLGDRFHLVHGDLFARNILAAITSSTTVKITGVVDWDMACFAPKFMALRAPFWAWVGDERDEDGAPYEPFGMEGRMLKNAFRSAASREYINFGLSAESVVARKLFKVVSGGMMCQGNRDLAIQLLHQWRMLHPGANRQNFTIY</sequence>
<feature type="domain" description="Aminoglycoside phosphotransferase" evidence="2">
    <location>
        <begin position="147"/>
        <end position="369"/>
    </location>
</feature>
<keyword evidence="4" id="KW-1185">Reference proteome</keyword>
<dbReference type="PANTHER" id="PTHR21310">
    <property type="entry name" value="AMINOGLYCOSIDE PHOSPHOTRANSFERASE-RELATED-RELATED"/>
    <property type="match status" value="1"/>
</dbReference>
<dbReference type="Gene3D" id="3.90.1200.10">
    <property type="match status" value="1"/>
</dbReference>
<gene>
    <name evidence="3" type="ORF">GMOD_00002220</name>
</gene>
<evidence type="ECO:0000313" key="3">
    <source>
        <dbReference type="EMBL" id="RMZ66847.1"/>
    </source>
</evidence>
<dbReference type="OrthoDB" id="10003767at2759"/>
<evidence type="ECO:0000259" key="2">
    <source>
        <dbReference type="Pfam" id="PF01636"/>
    </source>
</evidence>
<feature type="region of interest" description="Disordered" evidence="1">
    <location>
        <begin position="263"/>
        <end position="283"/>
    </location>
</feature>
<dbReference type="Proteomes" id="UP000265663">
    <property type="component" value="Unassembled WGS sequence"/>
</dbReference>
<keyword evidence="3" id="KW-0808">Transferase</keyword>
<dbReference type="InterPro" id="IPR051678">
    <property type="entry name" value="AGP_Transferase"/>
</dbReference>